<organism evidence="4 5">
    <name type="scientific">Arthrobacter globiformis (strain ATCC 8010 / DSM 20124 / JCM 1332 / NBRC 12137 / NCIMB 8907 / NRRL B-2979 / 168)</name>
    <dbReference type="NCBI Taxonomy" id="1077972"/>
    <lineage>
        <taxon>Bacteria</taxon>
        <taxon>Bacillati</taxon>
        <taxon>Actinomycetota</taxon>
        <taxon>Actinomycetes</taxon>
        <taxon>Micrococcales</taxon>
        <taxon>Micrococcaceae</taxon>
        <taxon>Arthrobacter</taxon>
    </lineage>
</organism>
<evidence type="ECO:0000256" key="1">
    <source>
        <dbReference type="ARBA" id="ARBA00022729"/>
    </source>
</evidence>
<feature type="chain" id="PRO_5003537834" description="Peptidase M11 gametolysin domain-containing protein" evidence="3">
    <location>
        <begin position="31"/>
        <end position="904"/>
    </location>
</feature>
<dbReference type="Gene3D" id="2.115.10.10">
    <property type="entry name" value="Tachylectin 2"/>
    <property type="match status" value="1"/>
</dbReference>
<sequence length="904" mass="93129">MRSFSRSIASATGLLVLAAGLVSLPATAMAATDPAGNGTSLPVESGSEQAHHGYESAPGVPADGPPAGLALQTEAGGTAAAALTVKVVVATLVDNKATVPMAQAEAAVAASSNYWKAMSGGRISMTVTERATLASKTARSTDSYYDMINKITTELKWTYGTNKALVVFVPSATLSGGALGAGYSSTGNSGRVLMPQISGFTNSVIAHEFGHVLGSMHADALQCSSGASDVGTTSTGQFTDSSCYIREYGDSTDLMGLSSYNMPVISSPFWDAKGLGSATDIRDLGVASGVKSYTLRPWGDTKLAYRAVKFTDPVSREVYYLELRQPAGYDAYLASGAAGNRGVKVVQRGGATPWSSLALMPSTVPFSGYYATNHTWQAGRTFITHAGTRVTVNTVTATSATVTIDADLALRTKIQFSAGDFNGDGRPDMVSREADGSLLLFAGMGGNKLGTAVKIGTGWNIFNMVLGNGDFNGDGKTDLIARTSNGALWLYPGSGTGGFLARKQIGSGWEGFKRIIAPGDFNGDKRADLLAMRADGTLWLYPGNGTGGFLAAKQVGSGWQGFTAVTAAGGLATGPGLLARSSTGTVYLYPGSGTGGFLARRTLATGWASTELIAGQDFTSDGHTDILSASTSGAITAYAGNGVGGFATKLKIGTGWAGFSQVWEAGDYDGDGKPDILARTAQGVLRLYSGNGSGGFRTSRQLGTGWQAFDQVVSAGNFNGAGGPDLLARKPDGSLWLYPTNGTGLFQTAKKIGTGWHAFARIIAPGDFSGDGRTDIIAQEPDGKLWLYPGNGAGAFLARKQIGSGWAGFSQVVAGNDFNGDGKADLMARASDGTLWLYPGSGASGFLARTQLGTGWNAFTTLASVGRFAGTGNPNVVSVSADGSLWLHTGTGKGIFQNVVLNPR</sequence>
<dbReference type="OrthoDB" id="3758789at2"/>
<dbReference type="AlphaFoldDB" id="H0QSN9"/>
<dbReference type="PANTHER" id="PTHR44103">
    <property type="entry name" value="PROPROTEIN CONVERTASE P"/>
    <property type="match status" value="1"/>
</dbReference>
<dbReference type="STRING" id="1077972.ARGLB_092_00840"/>
<dbReference type="InterPro" id="IPR028994">
    <property type="entry name" value="Integrin_alpha_N"/>
</dbReference>
<evidence type="ECO:0008006" key="6">
    <source>
        <dbReference type="Google" id="ProtNLM"/>
    </source>
</evidence>
<feature type="region of interest" description="Disordered" evidence="2">
    <location>
        <begin position="33"/>
        <end position="65"/>
    </location>
</feature>
<evidence type="ECO:0000313" key="5">
    <source>
        <dbReference type="Proteomes" id="UP000003828"/>
    </source>
</evidence>
<dbReference type="Proteomes" id="UP000003828">
    <property type="component" value="Unassembled WGS sequence"/>
</dbReference>
<dbReference type="SUPFAM" id="SSF55486">
    <property type="entry name" value="Metalloproteases ('zincins'), catalytic domain"/>
    <property type="match status" value="1"/>
</dbReference>
<name>H0QSN9_ARTG1</name>
<keyword evidence="5" id="KW-1185">Reference proteome</keyword>
<dbReference type="eggNOG" id="COG5479">
    <property type="taxonomic scope" value="Bacteria"/>
</dbReference>
<evidence type="ECO:0000256" key="2">
    <source>
        <dbReference type="SAM" id="MobiDB-lite"/>
    </source>
</evidence>
<gene>
    <name evidence="4" type="ORF">ARGLB_092_00840</name>
</gene>
<dbReference type="Gene3D" id="2.40.128.340">
    <property type="match status" value="2"/>
</dbReference>
<dbReference type="EMBL" id="BAEG01000092">
    <property type="protein sequence ID" value="GAB15840.1"/>
    <property type="molecule type" value="Genomic_DNA"/>
</dbReference>
<reference evidence="4 5" key="1">
    <citation type="submission" date="2011-12" db="EMBL/GenBank/DDBJ databases">
        <title>Whole genome shotgun sequence of Arthrobacter globiformis NBRC 12137.</title>
        <authorList>
            <person name="Miyazawa S."/>
            <person name="Hosoyama A."/>
            <person name="Tsuchikane K."/>
            <person name="Katsumata H."/>
            <person name="Yamazaki S."/>
            <person name="Fujita N."/>
        </authorList>
    </citation>
    <scope>NUCLEOTIDE SEQUENCE [LARGE SCALE GENOMIC DNA]</scope>
    <source>
        <strain evidence="4 5">NBRC 12137</strain>
    </source>
</reference>
<evidence type="ECO:0000256" key="3">
    <source>
        <dbReference type="SAM" id="SignalP"/>
    </source>
</evidence>
<keyword evidence="1 3" id="KW-0732">Signal</keyword>
<dbReference type="SUPFAM" id="SSF69318">
    <property type="entry name" value="Integrin alpha N-terminal domain"/>
    <property type="match status" value="3"/>
</dbReference>
<dbReference type="RefSeq" id="WP_003805717.1">
    <property type="nucleotide sequence ID" value="NZ_BAEG01000092.1"/>
</dbReference>
<feature type="signal peptide" evidence="3">
    <location>
        <begin position="1"/>
        <end position="30"/>
    </location>
</feature>
<comment type="caution">
    <text evidence="4">The sequence shown here is derived from an EMBL/GenBank/DDBJ whole genome shotgun (WGS) entry which is preliminary data.</text>
</comment>
<dbReference type="Pfam" id="PF13517">
    <property type="entry name" value="FG-GAP_3"/>
    <property type="match status" value="3"/>
</dbReference>
<feature type="compositionally biased region" description="Polar residues" evidence="2">
    <location>
        <begin position="37"/>
        <end position="48"/>
    </location>
</feature>
<protein>
    <recommendedName>
        <fullName evidence="6">Peptidase M11 gametolysin domain-containing protein</fullName>
    </recommendedName>
</protein>
<accession>H0QSN9</accession>
<dbReference type="Gene3D" id="2.20.25.650">
    <property type="entry name" value="Tachylectin-2-like"/>
    <property type="match status" value="1"/>
</dbReference>
<proteinExistence type="predicted"/>
<dbReference type="Gene3D" id="3.40.390.10">
    <property type="entry name" value="Collagenase (Catalytic Domain)"/>
    <property type="match status" value="1"/>
</dbReference>
<dbReference type="PANTHER" id="PTHR44103:SF1">
    <property type="entry name" value="PROPROTEIN CONVERTASE P"/>
    <property type="match status" value="1"/>
</dbReference>
<evidence type="ECO:0000313" key="4">
    <source>
        <dbReference type="EMBL" id="GAB15840.1"/>
    </source>
</evidence>
<dbReference type="InterPro" id="IPR024079">
    <property type="entry name" value="MetalloPept_cat_dom_sf"/>
</dbReference>
<dbReference type="eggNOG" id="COG0739">
    <property type="taxonomic scope" value="Bacteria"/>
</dbReference>
<dbReference type="GO" id="GO:0008237">
    <property type="term" value="F:metallopeptidase activity"/>
    <property type="evidence" value="ECO:0007669"/>
    <property type="project" value="InterPro"/>
</dbReference>
<dbReference type="InterPro" id="IPR013517">
    <property type="entry name" value="FG-GAP"/>
</dbReference>